<evidence type="ECO:0000313" key="9">
    <source>
        <dbReference type="Proteomes" id="UP000465304"/>
    </source>
</evidence>
<dbReference type="InterPro" id="IPR036884">
    <property type="entry name" value="2Fe-2S-bd_dom_sf"/>
</dbReference>
<dbReference type="PROSITE" id="PS51085">
    <property type="entry name" value="2FE2S_FER_2"/>
    <property type="match status" value="1"/>
</dbReference>
<dbReference type="GO" id="GO:0016491">
    <property type="term" value="F:oxidoreductase activity"/>
    <property type="evidence" value="ECO:0007669"/>
    <property type="project" value="UniProtKB-KW"/>
</dbReference>
<feature type="domain" description="2Fe-2S ferredoxin-type" evidence="7">
    <location>
        <begin position="21"/>
        <end position="97"/>
    </location>
</feature>
<dbReference type="InterPro" id="IPR001041">
    <property type="entry name" value="2Fe-2S_ferredoxin-type"/>
</dbReference>
<dbReference type="Gene3D" id="3.10.20.30">
    <property type="match status" value="1"/>
</dbReference>
<dbReference type="EMBL" id="BLLB01000002">
    <property type="protein sequence ID" value="GFH02751.1"/>
    <property type="molecule type" value="Genomic_DNA"/>
</dbReference>
<dbReference type="AlphaFoldDB" id="A0A7I9ZNW9"/>
<dbReference type="InterPro" id="IPR036010">
    <property type="entry name" value="2Fe-2S_ferredoxin-like_sf"/>
</dbReference>
<dbReference type="Proteomes" id="UP000465304">
    <property type="component" value="Unassembled WGS sequence"/>
</dbReference>
<dbReference type="InterPro" id="IPR012675">
    <property type="entry name" value="Beta-grasp_dom_sf"/>
</dbReference>
<reference evidence="8 9" key="1">
    <citation type="journal article" date="2019" name="Emerg. Microbes Infect.">
        <title>Comprehensive subspecies identification of 175 nontuberculous mycobacteria species based on 7547 genomic profiles.</title>
        <authorList>
            <person name="Matsumoto Y."/>
            <person name="Kinjo T."/>
            <person name="Motooka D."/>
            <person name="Nabeya D."/>
            <person name="Jung N."/>
            <person name="Uechi K."/>
            <person name="Horii T."/>
            <person name="Iida T."/>
            <person name="Fujita J."/>
            <person name="Nakamura S."/>
        </authorList>
    </citation>
    <scope>NUCLEOTIDE SEQUENCE [LARGE SCALE GENOMIC DNA]</scope>
    <source>
        <strain evidence="8 9">JCM 30996</strain>
    </source>
</reference>
<evidence type="ECO:0000256" key="6">
    <source>
        <dbReference type="ARBA" id="ARBA00060707"/>
    </source>
</evidence>
<dbReference type="Gene3D" id="1.10.150.120">
    <property type="entry name" value="[2Fe-2S]-binding domain"/>
    <property type="match status" value="1"/>
</dbReference>
<comment type="caution">
    <text evidence="8">The sequence shown here is derived from an EMBL/GenBank/DDBJ whole genome shotgun (WGS) entry which is preliminary data.</text>
</comment>
<keyword evidence="2" id="KW-0479">Metal-binding</keyword>
<evidence type="ECO:0000256" key="3">
    <source>
        <dbReference type="ARBA" id="ARBA00023002"/>
    </source>
</evidence>
<dbReference type="FunFam" id="3.10.20.30:FF:000020">
    <property type="entry name" value="Xanthine dehydrogenase iron-sulfur subunit"/>
    <property type="match status" value="1"/>
</dbReference>
<dbReference type="InterPro" id="IPR006058">
    <property type="entry name" value="2Fe2S_fd_BS"/>
</dbReference>
<sequence>MPLDAPARSQGDPMPNDATTVTVSVTVNGTLISRTVPARLTLADFLRDELGLTGTHLGCEHGVCGACSVFVEGRSARACLMLAVQADGLRVDTVEGLDQFEEAARLRQAFSERGGLQCGFCTPGFLVSAVELLRDPDAEKPLTADSVREALSGNICRCTGYQGIVAAVLDAVGAPADGADGADGADS</sequence>
<evidence type="ECO:0000256" key="4">
    <source>
        <dbReference type="ARBA" id="ARBA00023004"/>
    </source>
</evidence>
<evidence type="ECO:0000256" key="2">
    <source>
        <dbReference type="ARBA" id="ARBA00022723"/>
    </source>
</evidence>
<dbReference type="PANTHER" id="PTHR44379:SF5">
    <property type="entry name" value="OXIDOREDUCTASE WITH IRON-SULFUR SUBUNIT"/>
    <property type="match status" value="1"/>
</dbReference>
<accession>A0A7I9ZNW9</accession>
<dbReference type="CDD" id="cd00207">
    <property type="entry name" value="fer2"/>
    <property type="match status" value="1"/>
</dbReference>
<evidence type="ECO:0000256" key="1">
    <source>
        <dbReference type="ARBA" id="ARBA00022714"/>
    </source>
</evidence>
<dbReference type="PROSITE" id="PS00197">
    <property type="entry name" value="2FE2S_FER_1"/>
    <property type="match status" value="1"/>
</dbReference>
<dbReference type="PANTHER" id="PTHR44379">
    <property type="entry name" value="OXIDOREDUCTASE WITH IRON-SULFUR SUBUNIT"/>
    <property type="match status" value="1"/>
</dbReference>
<dbReference type="InterPro" id="IPR051452">
    <property type="entry name" value="Diverse_Oxidoreductases"/>
</dbReference>
<name>A0A7I9ZNW9_9MYCO</name>
<dbReference type="SUPFAM" id="SSF54292">
    <property type="entry name" value="2Fe-2S ferredoxin-like"/>
    <property type="match status" value="1"/>
</dbReference>
<comment type="pathway">
    <text evidence="6">Alkaloid degradation; nicotine degradation.</text>
</comment>
<keyword evidence="3" id="KW-0560">Oxidoreductase</keyword>
<organism evidence="8 9">
    <name type="scientific">Mycolicibacterium hippocampi</name>
    <dbReference type="NCBI Taxonomy" id="659824"/>
    <lineage>
        <taxon>Bacteria</taxon>
        <taxon>Bacillati</taxon>
        <taxon>Actinomycetota</taxon>
        <taxon>Actinomycetes</taxon>
        <taxon>Mycobacteriales</taxon>
        <taxon>Mycobacteriaceae</taxon>
        <taxon>Mycolicibacterium</taxon>
    </lineage>
</organism>
<protein>
    <submittedName>
        <fullName evidence="8">(2Fe-2S)-binding protein</fullName>
    </submittedName>
</protein>
<proteinExistence type="predicted"/>
<gene>
    <name evidence="8" type="ORF">MHIP_32340</name>
</gene>
<evidence type="ECO:0000256" key="5">
    <source>
        <dbReference type="ARBA" id="ARBA00023014"/>
    </source>
</evidence>
<keyword evidence="1" id="KW-0001">2Fe-2S</keyword>
<keyword evidence="9" id="KW-1185">Reference proteome</keyword>
<dbReference type="InterPro" id="IPR002888">
    <property type="entry name" value="2Fe-2S-bd"/>
</dbReference>
<dbReference type="GO" id="GO:0051537">
    <property type="term" value="F:2 iron, 2 sulfur cluster binding"/>
    <property type="evidence" value="ECO:0007669"/>
    <property type="project" value="UniProtKB-KW"/>
</dbReference>
<evidence type="ECO:0000259" key="7">
    <source>
        <dbReference type="PROSITE" id="PS51085"/>
    </source>
</evidence>
<keyword evidence="4" id="KW-0408">Iron</keyword>
<dbReference type="SUPFAM" id="SSF47741">
    <property type="entry name" value="CO dehydrogenase ISP C-domain like"/>
    <property type="match status" value="1"/>
</dbReference>
<dbReference type="Pfam" id="PF00111">
    <property type="entry name" value="Fer2"/>
    <property type="match status" value="1"/>
</dbReference>
<dbReference type="Pfam" id="PF01799">
    <property type="entry name" value="Fer2_2"/>
    <property type="match status" value="1"/>
</dbReference>
<evidence type="ECO:0000313" key="8">
    <source>
        <dbReference type="EMBL" id="GFH02751.1"/>
    </source>
</evidence>
<keyword evidence="5" id="KW-0411">Iron-sulfur</keyword>
<dbReference type="GO" id="GO:0046872">
    <property type="term" value="F:metal ion binding"/>
    <property type="evidence" value="ECO:0007669"/>
    <property type="project" value="UniProtKB-KW"/>
</dbReference>